<feature type="site" description="Transition state stabilizer" evidence="6">
    <location>
        <position position="65"/>
    </location>
</feature>
<dbReference type="AlphaFoldDB" id="A0A835IRB8"/>
<evidence type="ECO:0000313" key="8">
    <source>
        <dbReference type="EMBL" id="KAF9622159.1"/>
    </source>
</evidence>
<organism evidence="8 9">
    <name type="scientific">Coptis chinensis</name>
    <dbReference type="NCBI Taxonomy" id="261450"/>
    <lineage>
        <taxon>Eukaryota</taxon>
        <taxon>Viridiplantae</taxon>
        <taxon>Streptophyta</taxon>
        <taxon>Embryophyta</taxon>
        <taxon>Tracheophyta</taxon>
        <taxon>Spermatophyta</taxon>
        <taxon>Magnoliopsida</taxon>
        <taxon>Ranunculales</taxon>
        <taxon>Ranunculaceae</taxon>
        <taxon>Coptidoideae</taxon>
        <taxon>Coptis</taxon>
    </lineage>
</organism>
<dbReference type="InterPro" id="IPR005135">
    <property type="entry name" value="Endo/exonuclease/phosphatase"/>
</dbReference>
<feature type="binding site" evidence="5">
    <location>
        <position position="65"/>
    </location>
    <ligand>
        <name>Mg(2+)</name>
        <dbReference type="ChEBI" id="CHEBI:18420"/>
        <label>1</label>
    </ligand>
</feature>
<dbReference type="PANTHER" id="PTHR22748">
    <property type="entry name" value="AP ENDONUCLEASE"/>
    <property type="match status" value="1"/>
</dbReference>
<sequence length="479" mass="53670">MSSSTRRNEIKIVTYNVNGLRPRIAQHGSLLKLLNSLEADIICFQKRWESYFRQGKRVFVVGDLNIAPSAIDRCEAGPDFEENQFRKWFRSLLVERGGPFFDVFRAKHPQRKDAYTCWSVASGAEEFNFGSRIDHILVAGPCLHKIDSVDGHSFVNCHVNSCDIMIQFKRWKPGNIPRWKGGKNVKVEGSDHAPVYVCLRELPDLPEHNTPSLAARYVSKVHGFQQTIVTLLSKRQVNAVKVQTVSQLYEENVKKESCNNNIDRSPPAVCLSDSPLVQDHSAANEESHCVSSTSEVVKESNMFMSRSETRNLVPVRCLKSNKKARHGSPIQQTLGSYFRKKTGLNFDTDCSNSDTSLSQEGFSRRDAESSLLTEELSSSEGFLVGNDAKTSILMNEVNTTPSTKDQGDASACSPEKEKHNVALLEWQRIHQLMHNRSCVPFCKGHGEPCVAFESSKEGRSKLRSQILLLPSCRGAFSSV</sequence>
<dbReference type="Proteomes" id="UP000631114">
    <property type="component" value="Unassembled WGS sequence"/>
</dbReference>
<evidence type="ECO:0000259" key="7">
    <source>
        <dbReference type="Pfam" id="PF03372"/>
    </source>
</evidence>
<feature type="binding site" evidence="5">
    <location>
        <position position="192"/>
    </location>
    <ligand>
        <name>Mg(2+)</name>
        <dbReference type="ChEBI" id="CHEBI:18420"/>
        <label>1</label>
    </ligand>
</feature>
<dbReference type="Gene3D" id="3.60.10.10">
    <property type="entry name" value="Endonuclease/exonuclease/phosphatase"/>
    <property type="match status" value="2"/>
</dbReference>
<accession>A0A835IRB8</accession>
<dbReference type="Pfam" id="PF03372">
    <property type="entry name" value="Exo_endo_phos"/>
    <property type="match status" value="1"/>
</dbReference>
<evidence type="ECO:0000313" key="9">
    <source>
        <dbReference type="Proteomes" id="UP000631114"/>
    </source>
</evidence>
<gene>
    <name evidence="8" type="ORF">IFM89_030017</name>
</gene>
<dbReference type="GO" id="GO:0008311">
    <property type="term" value="F:double-stranded DNA 3'-5' DNA exonuclease activity"/>
    <property type="evidence" value="ECO:0007669"/>
    <property type="project" value="TreeGrafter"/>
</dbReference>
<reference evidence="8 9" key="1">
    <citation type="submission" date="2020-10" db="EMBL/GenBank/DDBJ databases">
        <title>The Coptis chinensis genome and diversification of protoberbering-type alkaloids.</title>
        <authorList>
            <person name="Wang B."/>
            <person name="Shu S."/>
            <person name="Song C."/>
            <person name="Liu Y."/>
        </authorList>
    </citation>
    <scope>NUCLEOTIDE SEQUENCE [LARGE SCALE GENOMIC DNA]</scope>
    <source>
        <strain evidence="8">HL-2020</strain>
        <tissue evidence="8">Leaf</tissue>
    </source>
</reference>
<feature type="site" description="Interaction with DNA substrate" evidence="6">
    <location>
        <position position="192"/>
    </location>
</feature>
<keyword evidence="3" id="KW-0378">Hydrolase</keyword>
<proteinExistence type="inferred from homology"/>
<keyword evidence="4 5" id="KW-0460">Magnesium</keyword>
<evidence type="ECO:0000256" key="5">
    <source>
        <dbReference type="PIRSR" id="PIRSR604808-2"/>
    </source>
</evidence>
<evidence type="ECO:0000256" key="1">
    <source>
        <dbReference type="ARBA" id="ARBA00007092"/>
    </source>
</evidence>
<keyword evidence="2 5" id="KW-0479">Metal-binding</keyword>
<dbReference type="GO" id="GO:0006284">
    <property type="term" value="P:base-excision repair"/>
    <property type="evidence" value="ECO:0007669"/>
    <property type="project" value="TreeGrafter"/>
</dbReference>
<comment type="similarity">
    <text evidence="1">Belongs to the DNA repair enzymes AP/ExoA family.</text>
</comment>
<evidence type="ECO:0000256" key="3">
    <source>
        <dbReference type="ARBA" id="ARBA00022801"/>
    </source>
</evidence>
<feature type="site" description="Important for catalytic activity" evidence="6">
    <location>
        <position position="134"/>
    </location>
</feature>
<dbReference type="GO" id="GO:0046872">
    <property type="term" value="F:metal ion binding"/>
    <property type="evidence" value="ECO:0007669"/>
    <property type="project" value="UniProtKB-KW"/>
</dbReference>
<protein>
    <recommendedName>
        <fullName evidence="7">Endonuclease/exonuclease/phosphatase domain-containing protein</fullName>
    </recommendedName>
</protein>
<dbReference type="GO" id="GO:0003906">
    <property type="term" value="F:DNA-(apurinic or apyrimidinic site) endonuclease activity"/>
    <property type="evidence" value="ECO:0007669"/>
    <property type="project" value="TreeGrafter"/>
</dbReference>
<dbReference type="PANTHER" id="PTHR22748:SF4">
    <property type="entry name" value="DNA-(APURINIC OR APYRIMIDINIC SITE) ENDONUCLEASE 2"/>
    <property type="match status" value="1"/>
</dbReference>
<dbReference type="GO" id="GO:0005634">
    <property type="term" value="C:nucleus"/>
    <property type="evidence" value="ECO:0007669"/>
    <property type="project" value="TreeGrafter"/>
</dbReference>
<feature type="binding site" evidence="5">
    <location>
        <position position="63"/>
    </location>
    <ligand>
        <name>Mg(2+)</name>
        <dbReference type="ChEBI" id="CHEBI:18420"/>
        <label>1</label>
    </ligand>
</feature>
<keyword evidence="9" id="KW-1185">Reference proteome</keyword>
<evidence type="ECO:0000256" key="6">
    <source>
        <dbReference type="PIRSR" id="PIRSR604808-3"/>
    </source>
</evidence>
<dbReference type="OrthoDB" id="391817at2759"/>
<dbReference type="SUPFAM" id="SSF56219">
    <property type="entry name" value="DNase I-like"/>
    <property type="match status" value="2"/>
</dbReference>
<evidence type="ECO:0000256" key="4">
    <source>
        <dbReference type="ARBA" id="ARBA00022842"/>
    </source>
</evidence>
<comment type="caution">
    <text evidence="8">The sequence shown here is derived from an EMBL/GenBank/DDBJ whole genome shotgun (WGS) entry which is preliminary data.</text>
</comment>
<feature type="domain" description="Endonuclease/exonuclease/phosphatase" evidence="7">
    <location>
        <begin position="54"/>
        <end position="140"/>
    </location>
</feature>
<name>A0A835IRB8_9MAGN</name>
<dbReference type="GO" id="GO:0008081">
    <property type="term" value="F:phosphoric diester hydrolase activity"/>
    <property type="evidence" value="ECO:0007669"/>
    <property type="project" value="TreeGrafter"/>
</dbReference>
<dbReference type="EMBL" id="JADFTS010000002">
    <property type="protein sequence ID" value="KAF9622159.1"/>
    <property type="molecule type" value="Genomic_DNA"/>
</dbReference>
<evidence type="ECO:0000256" key="2">
    <source>
        <dbReference type="ARBA" id="ARBA00022723"/>
    </source>
</evidence>
<feature type="binding site" evidence="5">
    <location>
        <position position="191"/>
    </location>
    <ligand>
        <name>Mg(2+)</name>
        <dbReference type="ChEBI" id="CHEBI:18420"/>
        <label>1</label>
    </ligand>
</feature>
<keyword evidence="5" id="KW-0464">Manganese</keyword>
<dbReference type="InterPro" id="IPR036691">
    <property type="entry name" value="Endo/exonu/phosph_ase_sf"/>
</dbReference>
<comment type="cofactor">
    <cofactor evidence="5">
        <name>Mg(2+)</name>
        <dbReference type="ChEBI" id="CHEBI:18420"/>
    </cofactor>
    <cofactor evidence="5">
        <name>Mn(2+)</name>
        <dbReference type="ChEBI" id="CHEBI:29035"/>
    </cofactor>
    <text evidence="5">Probably binds two magnesium or manganese ions per subunit.</text>
</comment>
<dbReference type="InterPro" id="IPR004808">
    <property type="entry name" value="AP_endonuc_1"/>
</dbReference>